<dbReference type="InterPro" id="IPR001117">
    <property type="entry name" value="Cu-oxidase_2nd"/>
</dbReference>
<dbReference type="Gene3D" id="2.60.40.3440">
    <property type="match status" value="1"/>
</dbReference>
<evidence type="ECO:0000256" key="1">
    <source>
        <dbReference type="ARBA" id="ARBA00004418"/>
    </source>
</evidence>
<dbReference type="InterPro" id="IPR045087">
    <property type="entry name" value="Cu-oxidase_fam"/>
</dbReference>
<keyword evidence="5" id="KW-1185">Reference proteome</keyword>
<dbReference type="Pfam" id="PF05345">
    <property type="entry name" value="He_PIG"/>
    <property type="match status" value="1"/>
</dbReference>
<accession>A0A4Y9T420</accession>
<dbReference type="GO" id="GO:0016020">
    <property type="term" value="C:membrane"/>
    <property type="evidence" value="ECO:0007669"/>
    <property type="project" value="InterPro"/>
</dbReference>
<dbReference type="SUPFAM" id="SSF49503">
    <property type="entry name" value="Cupredoxins"/>
    <property type="match status" value="2"/>
</dbReference>
<protein>
    <recommendedName>
        <fullName evidence="3">Plastocyanin-like domain-containing protein</fullName>
    </recommendedName>
</protein>
<evidence type="ECO:0000259" key="3">
    <source>
        <dbReference type="Pfam" id="PF00394"/>
    </source>
</evidence>
<dbReference type="GO" id="GO:0016491">
    <property type="term" value="F:oxidoreductase activity"/>
    <property type="evidence" value="ECO:0007669"/>
    <property type="project" value="TreeGrafter"/>
</dbReference>
<dbReference type="AlphaFoldDB" id="A0A4Y9T420"/>
<dbReference type="GO" id="GO:0005509">
    <property type="term" value="F:calcium ion binding"/>
    <property type="evidence" value="ECO:0007669"/>
    <property type="project" value="InterPro"/>
</dbReference>
<dbReference type="Gene3D" id="2.60.40.420">
    <property type="entry name" value="Cupredoxins - blue copper proteins"/>
    <property type="match status" value="1"/>
</dbReference>
<comment type="caution">
    <text evidence="4">The sequence shown here is derived from an EMBL/GenBank/DDBJ whole genome shotgun (WGS) entry which is preliminary data.</text>
</comment>
<sequence length="710" mass="73717">MHKDQLMPMRWTLLLAGLLGVGAVQAAEYWLRTGTTTVAGVPMWGYALCGTGSAPPATCAGQVTVPGPLLAVPPGEGLVVHLTNTLPEPTSLVIAGQVKQEGMQPVWFEPNQPGTTYSGARPAGNTSARVRSFDREAATGGGSATYTWANLKPGTYLYRSGTHPQVQVQMGLYGAVTKDAGPGRVAYTQGTASVTYVNQMLMLFSEIDPALHAAVANGTYGGSGPTSTLAYHPRFFLINGKTFPDAGLDPLVPPTLPPGQQTVPAGQDLLLRLVNAGLMTHVPTIAGQYWRVVAEDGNPVPVLAYPRQQYSAFLAPGKTLDVLLKPDNPNSSSVRYPIFDSRYYDTNDGQPGGGMFARIEVGPAVAAPPVFDSVPVTTGRVGTAWQYQAHATASGGHPVQYAFVTPPATPAGMTINGTTGLATWPAANVAAGSYPITVRATDTVASLSTDQAFTLTVASNTQPVARDDSYTAVAHAATFGNQALAGPGVLANDTDADGDVLTAAKLTECILNSANNCAGNSNRITLAANGSLTLASSTATSNLRMTYQVSDGTQFSAPANVTITMVDNRAPTANADSFTVPRCTFRQGNSSNCRTGTGFYQPPTLDLASNDSDPDADTLDRANQLPLAVARVRTAATGTGAGSVTSTQTSSGGTVTVSGGSVTYTPLYNFTGTDTFSYRVKDKLGKESGSISSNTDNLGAGWAVVTLRVQ</sequence>
<dbReference type="GO" id="GO:0042597">
    <property type="term" value="C:periplasmic space"/>
    <property type="evidence" value="ECO:0007669"/>
    <property type="project" value="UniProtKB-SubCell"/>
</dbReference>
<dbReference type="EMBL" id="SPUM01000061">
    <property type="protein sequence ID" value="TFW32315.1"/>
    <property type="molecule type" value="Genomic_DNA"/>
</dbReference>
<reference evidence="4 5" key="1">
    <citation type="submission" date="2019-03" db="EMBL/GenBank/DDBJ databases">
        <title>Draft genome of Massilia hortus sp. nov., a novel bacterial species of the Oxalobacteraceae family.</title>
        <authorList>
            <person name="Peta V."/>
            <person name="Raths R."/>
            <person name="Bucking H."/>
        </authorList>
    </citation>
    <scope>NUCLEOTIDE SEQUENCE [LARGE SCALE GENOMIC DNA]</scope>
    <source>
        <strain evidence="4 5">ONC3</strain>
    </source>
</reference>
<dbReference type="InterPro" id="IPR008972">
    <property type="entry name" value="Cupredoxin"/>
</dbReference>
<feature type="region of interest" description="Disordered" evidence="2">
    <location>
        <begin position="636"/>
        <end position="658"/>
    </location>
</feature>
<dbReference type="InterPro" id="IPR015919">
    <property type="entry name" value="Cadherin-like_sf"/>
</dbReference>
<dbReference type="Pfam" id="PF17963">
    <property type="entry name" value="Big_9"/>
    <property type="match status" value="2"/>
</dbReference>
<feature type="domain" description="Plastocyanin-like" evidence="3">
    <location>
        <begin position="230"/>
        <end position="344"/>
    </location>
</feature>
<name>A0A4Y9T420_9BURK</name>
<dbReference type="PANTHER" id="PTHR11709">
    <property type="entry name" value="MULTI-COPPER OXIDASE"/>
    <property type="match status" value="1"/>
</dbReference>
<dbReference type="Proteomes" id="UP000297258">
    <property type="component" value="Unassembled WGS sequence"/>
</dbReference>
<dbReference type="Pfam" id="PF00394">
    <property type="entry name" value="Cu-oxidase"/>
    <property type="match status" value="1"/>
</dbReference>
<proteinExistence type="predicted"/>
<dbReference type="InterPro" id="IPR013783">
    <property type="entry name" value="Ig-like_fold"/>
</dbReference>
<dbReference type="SUPFAM" id="SSF49313">
    <property type="entry name" value="Cadherin-like"/>
    <property type="match status" value="1"/>
</dbReference>
<dbReference type="Gene3D" id="2.60.40.10">
    <property type="entry name" value="Immunoglobulins"/>
    <property type="match status" value="1"/>
</dbReference>
<dbReference type="OrthoDB" id="9757546at2"/>
<comment type="subcellular location">
    <subcellularLocation>
        <location evidence="1">Periplasm</location>
    </subcellularLocation>
</comment>
<gene>
    <name evidence="4" type="ORF">E4O92_10115</name>
</gene>
<evidence type="ECO:0000313" key="5">
    <source>
        <dbReference type="Proteomes" id="UP000297258"/>
    </source>
</evidence>
<evidence type="ECO:0000313" key="4">
    <source>
        <dbReference type="EMBL" id="TFW32315.1"/>
    </source>
</evidence>
<evidence type="ECO:0000256" key="2">
    <source>
        <dbReference type="SAM" id="MobiDB-lite"/>
    </source>
</evidence>
<organism evidence="4 5">
    <name type="scientific">Massilia horti</name>
    <dbReference type="NCBI Taxonomy" id="2562153"/>
    <lineage>
        <taxon>Bacteria</taxon>
        <taxon>Pseudomonadati</taxon>
        <taxon>Pseudomonadota</taxon>
        <taxon>Betaproteobacteria</taxon>
        <taxon>Burkholderiales</taxon>
        <taxon>Oxalobacteraceae</taxon>
        <taxon>Telluria group</taxon>
        <taxon>Massilia</taxon>
    </lineage>
</organism>